<feature type="domain" description="Cyclic nucleotide-binding" evidence="4">
    <location>
        <begin position="23"/>
        <end position="126"/>
    </location>
</feature>
<dbReference type="InterPro" id="IPR050397">
    <property type="entry name" value="Env_Response_Regulators"/>
</dbReference>
<dbReference type="InterPro" id="IPR036390">
    <property type="entry name" value="WH_DNA-bd_sf"/>
</dbReference>
<keyword evidence="7" id="KW-1185">Reference proteome</keyword>
<dbReference type="CDD" id="cd00038">
    <property type="entry name" value="CAP_ED"/>
    <property type="match status" value="1"/>
</dbReference>
<dbReference type="PROSITE" id="PS50042">
    <property type="entry name" value="CNMP_BINDING_3"/>
    <property type="match status" value="1"/>
</dbReference>
<evidence type="ECO:0000313" key="6">
    <source>
        <dbReference type="EMBL" id="MFC4349471.1"/>
    </source>
</evidence>
<accession>A0ABV8UFQ1</accession>
<dbReference type="SMART" id="SM00419">
    <property type="entry name" value="HTH_CRP"/>
    <property type="match status" value="1"/>
</dbReference>
<comment type="caution">
    <text evidence="6">The sequence shown here is derived from an EMBL/GenBank/DDBJ whole genome shotgun (WGS) entry which is preliminary data.</text>
</comment>
<evidence type="ECO:0000259" key="5">
    <source>
        <dbReference type="PROSITE" id="PS51063"/>
    </source>
</evidence>
<dbReference type="RefSeq" id="WP_068146591.1">
    <property type="nucleotide sequence ID" value="NZ_JBHSCR010000017.1"/>
</dbReference>
<keyword evidence="2" id="KW-0238">DNA-binding</keyword>
<dbReference type="PROSITE" id="PS51063">
    <property type="entry name" value="HTH_CRP_2"/>
    <property type="match status" value="1"/>
</dbReference>
<keyword evidence="1" id="KW-0805">Transcription regulation</keyword>
<evidence type="ECO:0000313" key="7">
    <source>
        <dbReference type="Proteomes" id="UP001595776"/>
    </source>
</evidence>
<dbReference type="Gene3D" id="1.10.10.10">
    <property type="entry name" value="Winged helix-like DNA-binding domain superfamily/Winged helix DNA-binding domain"/>
    <property type="match status" value="1"/>
</dbReference>
<dbReference type="InterPro" id="IPR000595">
    <property type="entry name" value="cNMP-bd_dom"/>
</dbReference>
<dbReference type="InterPro" id="IPR018490">
    <property type="entry name" value="cNMP-bd_dom_sf"/>
</dbReference>
<dbReference type="PANTHER" id="PTHR24567:SF26">
    <property type="entry name" value="REGULATORY PROTEIN YEIL"/>
    <property type="match status" value="1"/>
</dbReference>
<dbReference type="Pfam" id="PF13545">
    <property type="entry name" value="HTH_Crp_2"/>
    <property type="match status" value="1"/>
</dbReference>
<dbReference type="Pfam" id="PF00027">
    <property type="entry name" value="cNMP_binding"/>
    <property type="match status" value="1"/>
</dbReference>
<dbReference type="InterPro" id="IPR036388">
    <property type="entry name" value="WH-like_DNA-bd_sf"/>
</dbReference>
<dbReference type="InterPro" id="IPR014710">
    <property type="entry name" value="RmlC-like_jellyroll"/>
</dbReference>
<dbReference type="Gene3D" id="2.60.120.10">
    <property type="entry name" value="Jelly Rolls"/>
    <property type="match status" value="1"/>
</dbReference>
<evidence type="ECO:0000256" key="1">
    <source>
        <dbReference type="ARBA" id="ARBA00023015"/>
    </source>
</evidence>
<dbReference type="SUPFAM" id="SSF51206">
    <property type="entry name" value="cAMP-binding domain-like"/>
    <property type="match status" value="1"/>
</dbReference>
<evidence type="ECO:0000259" key="4">
    <source>
        <dbReference type="PROSITE" id="PS50042"/>
    </source>
</evidence>
<name>A0ABV8UFQ1_9PROT</name>
<gene>
    <name evidence="6" type="ORF">ACFO5Q_16580</name>
</gene>
<organism evidence="6 7">
    <name type="scientific">Kordiimonas lipolytica</name>
    <dbReference type="NCBI Taxonomy" id="1662421"/>
    <lineage>
        <taxon>Bacteria</taxon>
        <taxon>Pseudomonadati</taxon>
        <taxon>Pseudomonadota</taxon>
        <taxon>Alphaproteobacteria</taxon>
        <taxon>Kordiimonadales</taxon>
        <taxon>Kordiimonadaceae</taxon>
        <taxon>Kordiimonas</taxon>
    </lineage>
</organism>
<dbReference type="PANTHER" id="PTHR24567">
    <property type="entry name" value="CRP FAMILY TRANSCRIPTIONAL REGULATORY PROTEIN"/>
    <property type="match status" value="1"/>
</dbReference>
<evidence type="ECO:0000256" key="2">
    <source>
        <dbReference type="ARBA" id="ARBA00023125"/>
    </source>
</evidence>
<keyword evidence="3" id="KW-0804">Transcription</keyword>
<dbReference type="SUPFAM" id="SSF46785">
    <property type="entry name" value="Winged helix' DNA-binding domain"/>
    <property type="match status" value="1"/>
</dbReference>
<dbReference type="SMART" id="SM00100">
    <property type="entry name" value="cNMP"/>
    <property type="match status" value="1"/>
</dbReference>
<protein>
    <submittedName>
        <fullName evidence="6">Crp/Fnr family transcriptional regulator</fullName>
    </submittedName>
</protein>
<sequence length="248" mass="27221">MAQTATAYRDEAPIAALLEGQPLFRGMSPELRATFAQAAQLQSLNKGSVLFLQDDEAEWFYLIISGWVKLFTETMDGDEAVIDMVSNGHLIGDSAILEDSIHSFGAAAVEPVKALRLPSSLLKQAITDDHKTALAMLGALSRHRKRQSREIESLTLQNASQRIGCFLLRLCDPNGQMPLELTLPYDKSLIAARLGMKSETFSRALNKLRKETTLSIKGSMVTVSDLDELSVYVCSACSNEFPCKDLHG</sequence>
<evidence type="ECO:0000256" key="3">
    <source>
        <dbReference type="ARBA" id="ARBA00023163"/>
    </source>
</evidence>
<dbReference type="InterPro" id="IPR012318">
    <property type="entry name" value="HTH_CRP"/>
</dbReference>
<dbReference type="EMBL" id="JBHSCR010000017">
    <property type="protein sequence ID" value="MFC4349471.1"/>
    <property type="molecule type" value="Genomic_DNA"/>
</dbReference>
<feature type="domain" description="HTH crp-type" evidence="5">
    <location>
        <begin position="157"/>
        <end position="227"/>
    </location>
</feature>
<proteinExistence type="predicted"/>
<reference evidence="7" key="1">
    <citation type="journal article" date="2019" name="Int. J. Syst. Evol. Microbiol.">
        <title>The Global Catalogue of Microorganisms (GCM) 10K type strain sequencing project: providing services to taxonomists for standard genome sequencing and annotation.</title>
        <authorList>
            <consortium name="The Broad Institute Genomics Platform"/>
            <consortium name="The Broad Institute Genome Sequencing Center for Infectious Disease"/>
            <person name="Wu L."/>
            <person name="Ma J."/>
        </authorList>
    </citation>
    <scope>NUCLEOTIDE SEQUENCE [LARGE SCALE GENOMIC DNA]</scope>
    <source>
        <strain evidence="7">CGMCC 1.15304</strain>
    </source>
</reference>
<dbReference type="Proteomes" id="UP001595776">
    <property type="component" value="Unassembled WGS sequence"/>
</dbReference>